<sequence length="100" mass="10281">MASELRAALLFYLHSQAPGHAGNSPPACPSRPRQGPGACAPIGRGGPPRRIQGVAANGRGGPGRALSCWGVCGWEGGRRESHTACVSSPLLSSPLRRVSE</sequence>
<feature type="region of interest" description="Disordered" evidence="1">
    <location>
        <begin position="81"/>
        <end position="100"/>
    </location>
</feature>
<reference evidence="2" key="1">
    <citation type="submission" date="2020-06" db="EMBL/GenBank/DDBJ databases">
        <title>WGS assembly of Ceratodon purpureus strain R40.</title>
        <authorList>
            <person name="Carey S.B."/>
            <person name="Jenkins J."/>
            <person name="Shu S."/>
            <person name="Lovell J.T."/>
            <person name="Sreedasyam A."/>
            <person name="Maumus F."/>
            <person name="Tiley G.P."/>
            <person name="Fernandez-Pozo N."/>
            <person name="Barry K."/>
            <person name="Chen C."/>
            <person name="Wang M."/>
            <person name="Lipzen A."/>
            <person name="Daum C."/>
            <person name="Saski C.A."/>
            <person name="Payton A.C."/>
            <person name="Mcbreen J.C."/>
            <person name="Conrad R.E."/>
            <person name="Kollar L.M."/>
            <person name="Olsson S."/>
            <person name="Huttunen S."/>
            <person name="Landis J.B."/>
            <person name="Wickett N.J."/>
            <person name="Johnson M.G."/>
            <person name="Rensing S.A."/>
            <person name="Grimwood J."/>
            <person name="Schmutz J."/>
            <person name="Mcdaniel S.F."/>
        </authorList>
    </citation>
    <scope>NUCLEOTIDE SEQUENCE</scope>
    <source>
        <strain evidence="2">R40</strain>
    </source>
</reference>
<evidence type="ECO:0000313" key="3">
    <source>
        <dbReference type="Proteomes" id="UP000822688"/>
    </source>
</evidence>
<name>A0A8T0IS69_CERPU</name>
<dbReference type="EMBL" id="CM026422">
    <property type="protein sequence ID" value="KAG0585885.1"/>
    <property type="molecule type" value="Genomic_DNA"/>
</dbReference>
<feature type="compositionally biased region" description="Low complexity" evidence="1">
    <location>
        <begin position="86"/>
        <end position="100"/>
    </location>
</feature>
<protein>
    <submittedName>
        <fullName evidence="2">Uncharacterized protein</fullName>
    </submittedName>
</protein>
<gene>
    <name evidence="2" type="ORF">KC19_2G046700</name>
</gene>
<feature type="compositionally biased region" description="Low complexity" evidence="1">
    <location>
        <begin position="35"/>
        <end position="51"/>
    </location>
</feature>
<comment type="caution">
    <text evidence="2">The sequence shown here is derived from an EMBL/GenBank/DDBJ whole genome shotgun (WGS) entry which is preliminary data.</text>
</comment>
<dbReference type="AlphaFoldDB" id="A0A8T0IS69"/>
<feature type="region of interest" description="Disordered" evidence="1">
    <location>
        <begin position="19"/>
        <end position="51"/>
    </location>
</feature>
<evidence type="ECO:0000313" key="2">
    <source>
        <dbReference type="EMBL" id="KAG0585885.1"/>
    </source>
</evidence>
<organism evidence="2 3">
    <name type="scientific">Ceratodon purpureus</name>
    <name type="common">Fire moss</name>
    <name type="synonym">Dicranum purpureum</name>
    <dbReference type="NCBI Taxonomy" id="3225"/>
    <lineage>
        <taxon>Eukaryota</taxon>
        <taxon>Viridiplantae</taxon>
        <taxon>Streptophyta</taxon>
        <taxon>Embryophyta</taxon>
        <taxon>Bryophyta</taxon>
        <taxon>Bryophytina</taxon>
        <taxon>Bryopsida</taxon>
        <taxon>Dicranidae</taxon>
        <taxon>Pseudoditrichales</taxon>
        <taxon>Ditrichaceae</taxon>
        <taxon>Ceratodon</taxon>
    </lineage>
</organism>
<accession>A0A8T0IS69</accession>
<dbReference type="Proteomes" id="UP000822688">
    <property type="component" value="Chromosome 2"/>
</dbReference>
<evidence type="ECO:0000256" key="1">
    <source>
        <dbReference type="SAM" id="MobiDB-lite"/>
    </source>
</evidence>
<proteinExistence type="predicted"/>
<keyword evidence="3" id="KW-1185">Reference proteome</keyword>